<dbReference type="AlphaFoldDB" id="A0A378I7R2"/>
<dbReference type="EMBL" id="LNXT01000021">
    <property type="protein sequence ID" value="KTC71510.1"/>
    <property type="molecule type" value="Genomic_DNA"/>
</dbReference>
<dbReference type="STRING" id="28083.Lbir_1662"/>
<dbReference type="EMBL" id="UGNW01000001">
    <property type="protein sequence ID" value="STX30882.1"/>
    <property type="molecule type" value="Genomic_DNA"/>
</dbReference>
<dbReference type="Proteomes" id="UP000255066">
    <property type="component" value="Unassembled WGS sequence"/>
</dbReference>
<evidence type="ECO:0000313" key="1">
    <source>
        <dbReference type="EMBL" id="KTC71510.1"/>
    </source>
</evidence>
<evidence type="ECO:0000313" key="2">
    <source>
        <dbReference type="EMBL" id="STX30882.1"/>
    </source>
</evidence>
<reference evidence="2 4" key="2">
    <citation type="submission" date="2018-06" db="EMBL/GenBank/DDBJ databases">
        <authorList>
            <consortium name="Pathogen Informatics"/>
            <person name="Doyle S."/>
        </authorList>
    </citation>
    <scope>NUCLEOTIDE SEQUENCE [LARGE SCALE GENOMIC DNA]</scope>
    <source>
        <strain evidence="2 4">NCTC12437</strain>
    </source>
</reference>
<organism evidence="2 4">
    <name type="scientific">Legionella birminghamensis</name>
    <dbReference type="NCBI Taxonomy" id="28083"/>
    <lineage>
        <taxon>Bacteria</taxon>
        <taxon>Pseudomonadati</taxon>
        <taxon>Pseudomonadota</taxon>
        <taxon>Gammaproteobacteria</taxon>
        <taxon>Legionellales</taxon>
        <taxon>Legionellaceae</taxon>
        <taxon>Legionella</taxon>
    </lineage>
</organism>
<proteinExistence type="predicted"/>
<reference evidence="1 3" key="1">
    <citation type="submission" date="2015-11" db="EMBL/GenBank/DDBJ databases">
        <title>Genomic analysis of 38 Legionella species identifies large and diverse effector repertoires.</title>
        <authorList>
            <person name="Burstein D."/>
            <person name="Amaro F."/>
            <person name="Zusman T."/>
            <person name="Lifshitz Z."/>
            <person name="Cohen O."/>
            <person name="Gilbert J.A."/>
            <person name="Pupko T."/>
            <person name="Shuman H.A."/>
            <person name="Segal G."/>
        </authorList>
    </citation>
    <scope>NUCLEOTIDE SEQUENCE [LARGE SCALE GENOMIC DNA]</scope>
    <source>
        <strain evidence="1 3">CDC#1407-AL-14</strain>
    </source>
</reference>
<evidence type="ECO:0000313" key="3">
    <source>
        <dbReference type="Proteomes" id="UP000054735"/>
    </source>
</evidence>
<gene>
    <name evidence="1" type="ORF">Lbir_1662</name>
    <name evidence="2" type="ORF">NCTC12437_00649</name>
</gene>
<name>A0A378I7R2_9GAMM</name>
<sequence length="94" mass="10895">MRLPEQRSLFGYRSALRFFTTIKTNAETNNCSFAEEVQREIKKANVTPRKFEEMVNGRIQPKAKIEKLLLWAKDNLREEGTETQETALQQPGHG</sequence>
<accession>A0A378I7R2</accession>
<protein>
    <submittedName>
        <fullName evidence="2">Uncharacterized protein</fullName>
    </submittedName>
</protein>
<evidence type="ECO:0000313" key="4">
    <source>
        <dbReference type="Proteomes" id="UP000255066"/>
    </source>
</evidence>
<dbReference type="Proteomes" id="UP000054735">
    <property type="component" value="Unassembled WGS sequence"/>
</dbReference>
<dbReference type="RefSeq" id="WP_058523718.1">
    <property type="nucleotide sequence ID" value="NZ_CAAAHV010000019.1"/>
</dbReference>
<keyword evidence="3" id="KW-1185">Reference proteome</keyword>